<protein>
    <submittedName>
        <fullName evidence="2">Glutamine cyclotransferase</fullName>
    </submittedName>
</protein>
<feature type="chain" id="PRO_5024362026" evidence="1">
    <location>
        <begin position="20"/>
        <end position="353"/>
    </location>
</feature>
<proteinExistence type="predicted"/>
<name>A0A5S5DUQ5_9SPHI</name>
<dbReference type="AlphaFoldDB" id="A0A5S5DUQ5"/>
<dbReference type="Pfam" id="PF05096">
    <property type="entry name" value="Glu_cyclase_2"/>
    <property type="match status" value="1"/>
</dbReference>
<sequence>MKLNKLAVFLISIAALAVAGCKSQKGKFEFLSPKSGETIVVGQQVAIRLQFPDTTIDSVIYSVDGEIIERRQDTGTVALDTEAIGLGTRNLVAKVYAMGKEEVAYSSVTIVPESPKQYAFEKLAVFPHDTRAFTQGLAFENGFLYESTGSGNQLTSSLRKVELATGKVLQNKEITGKSENGQDYFGEGMTILGDKIIMLTWLNNEGFVFQKSTFEKLSTFNYQNSKEGWGICFDGTSLIKSDGSNKLYFLDPITFQEKHVISVYDNQGPVDALNELEFVEGKVYANVYGKDIIVVINPKTGAVEGQINLLGLHDHPSQTDKELNGIAYDSSSKRLFVTGKQWDKLYEIKIVER</sequence>
<dbReference type="SUPFAM" id="SSF50969">
    <property type="entry name" value="YVTN repeat-like/Quinoprotein amine dehydrogenase"/>
    <property type="match status" value="1"/>
</dbReference>
<dbReference type="Gene3D" id="2.130.10.10">
    <property type="entry name" value="YVTN repeat-like/Quinoprotein amine dehydrogenase"/>
    <property type="match status" value="1"/>
</dbReference>
<evidence type="ECO:0000313" key="2">
    <source>
        <dbReference type="EMBL" id="TYP98349.1"/>
    </source>
</evidence>
<dbReference type="EMBL" id="VNHX01000001">
    <property type="protein sequence ID" value="TYP98349.1"/>
    <property type="molecule type" value="Genomic_DNA"/>
</dbReference>
<dbReference type="GO" id="GO:0016603">
    <property type="term" value="F:glutaminyl-peptide cyclotransferase activity"/>
    <property type="evidence" value="ECO:0007669"/>
    <property type="project" value="InterPro"/>
</dbReference>
<dbReference type="OrthoDB" id="9783700at2"/>
<keyword evidence="3" id="KW-1185">Reference proteome</keyword>
<dbReference type="Proteomes" id="UP000325105">
    <property type="component" value="Unassembled WGS sequence"/>
</dbReference>
<dbReference type="InterPro" id="IPR007788">
    <property type="entry name" value="QCT"/>
</dbReference>
<dbReference type="PROSITE" id="PS51257">
    <property type="entry name" value="PROKAR_LIPOPROTEIN"/>
    <property type="match status" value="1"/>
</dbReference>
<gene>
    <name evidence="2" type="ORF">BC792_1013</name>
</gene>
<dbReference type="PANTHER" id="PTHR31270">
    <property type="entry name" value="GLUTAMINYL-PEPTIDE CYCLOTRANSFERASE"/>
    <property type="match status" value="1"/>
</dbReference>
<reference evidence="2 3" key="1">
    <citation type="submission" date="2019-07" db="EMBL/GenBank/DDBJ databases">
        <title>Genomic Encyclopedia of Archaeal and Bacterial Type Strains, Phase II (KMG-II): from individual species to whole genera.</title>
        <authorList>
            <person name="Goeker M."/>
        </authorList>
    </citation>
    <scope>NUCLEOTIDE SEQUENCE [LARGE SCALE GENOMIC DNA]</scope>
    <source>
        <strain evidence="2 3">DSM 18850</strain>
    </source>
</reference>
<evidence type="ECO:0000256" key="1">
    <source>
        <dbReference type="SAM" id="SignalP"/>
    </source>
</evidence>
<keyword evidence="2" id="KW-0808">Transferase</keyword>
<dbReference type="PANTHER" id="PTHR31270:SF1">
    <property type="entry name" value="GLUTAMINYL-PEPTIDE CYCLOTRANSFERASE"/>
    <property type="match status" value="1"/>
</dbReference>
<organism evidence="2 3">
    <name type="scientific">Sphingobacterium allocomposti</name>
    <dbReference type="NCBI Taxonomy" id="415956"/>
    <lineage>
        <taxon>Bacteria</taxon>
        <taxon>Pseudomonadati</taxon>
        <taxon>Bacteroidota</taxon>
        <taxon>Sphingobacteriia</taxon>
        <taxon>Sphingobacteriales</taxon>
        <taxon>Sphingobacteriaceae</taxon>
        <taxon>Sphingobacterium</taxon>
    </lineage>
</organism>
<comment type="caution">
    <text evidence="2">The sequence shown here is derived from an EMBL/GenBank/DDBJ whole genome shotgun (WGS) entry which is preliminary data.</text>
</comment>
<feature type="signal peptide" evidence="1">
    <location>
        <begin position="1"/>
        <end position="19"/>
    </location>
</feature>
<dbReference type="RefSeq" id="WP_148906939.1">
    <property type="nucleotide sequence ID" value="NZ_VNHX01000001.1"/>
</dbReference>
<keyword evidence="1" id="KW-0732">Signal</keyword>
<evidence type="ECO:0000313" key="3">
    <source>
        <dbReference type="Proteomes" id="UP000325105"/>
    </source>
</evidence>
<accession>A0A5S5DUQ5</accession>
<dbReference type="InterPro" id="IPR015943">
    <property type="entry name" value="WD40/YVTN_repeat-like_dom_sf"/>
</dbReference>
<dbReference type="InterPro" id="IPR011044">
    <property type="entry name" value="Quino_amine_DH_bsu"/>
</dbReference>